<feature type="region of interest" description="Disordered" evidence="1">
    <location>
        <begin position="237"/>
        <end position="274"/>
    </location>
</feature>
<name>A0ABP0YFC0_9ROSI</name>
<feature type="compositionally biased region" description="Low complexity" evidence="1">
    <location>
        <begin position="211"/>
        <end position="220"/>
    </location>
</feature>
<dbReference type="PANTHER" id="PTHR33472:SF1">
    <property type="entry name" value="EXTENSIN-RELATED"/>
    <property type="match status" value="1"/>
</dbReference>
<keyword evidence="3" id="KW-1185">Reference proteome</keyword>
<evidence type="ECO:0000313" key="2">
    <source>
        <dbReference type="EMBL" id="CAK9319185.1"/>
    </source>
</evidence>
<feature type="compositionally biased region" description="Basic and acidic residues" evidence="1">
    <location>
        <begin position="245"/>
        <end position="261"/>
    </location>
</feature>
<gene>
    <name evidence="2" type="ORF">CITCOLO1_LOCUS11179</name>
</gene>
<organism evidence="2 3">
    <name type="scientific">Citrullus colocynthis</name>
    <name type="common">colocynth</name>
    <dbReference type="NCBI Taxonomy" id="252529"/>
    <lineage>
        <taxon>Eukaryota</taxon>
        <taxon>Viridiplantae</taxon>
        <taxon>Streptophyta</taxon>
        <taxon>Embryophyta</taxon>
        <taxon>Tracheophyta</taxon>
        <taxon>Spermatophyta</taxon>
        <taxon>Magnoliopsida</taxon>
        <taxon>eudicotyledons</taxon>
        <taxon>Gunneridae</taxon>
        <taxon>Pentapetalae</taxon>
        <taxon>rosids</taxon>
        <taxon>fabids</taxon>
        <taxon>Cucurbitales</taxon>
        <taxon>Cucurbitaceae</taxon>
        <taxon>Benincaseae</taxon>
        <taxon>Citrullus</taxon>
    </lineage>
</organism>
<dbReference type="Proteomes" id="UP001642487">
    <property type="component" value="Chromosome 3"/>
</dbReference>
<evidence type="ECO:0000313" key="3">
    <source>
        <dbReference type="Proteomes" id="UP001642487"/>
    </source>
</evidence>
<feature type="compositionally biased region" description="Polar residues" evidence="1">
    <location>
        <begin position="262"/>
        <end position="274"/>
    </location>
</feature>
<feature type="region of interest" description="Disordered" evidence="1">
    <location>
        <begin position="201"/>
        <end position="220"/>
    </location>
</feature>
<sequence length="317" mass="35383">MSNLPRFGRTWNRFSSLPRPGSASRPEIQPLMAATEPEVFPSAPTTTNIYKTSPIRERSSRVPSPVRKLPSPPSSPKYGGATTISPRKPLSPTPTYNRYDGERRTSATTSPKTFKPTHISPPLSPPKPKHSNVATTAPLSPPARTFTEVIQPELPDMVFRTRVAREPEVLPSMTLMLKQPFDKTTEKSTKPDHWKSEYTSDKLHQKKNQHQHQQQSDQQQSDVINIKGENIGAVMHITQSSDGSEILKKKPISKENEEKANKSTSNLPSKSFMNTNFQGVNNSILYNSSLSHRDPGLHLAYSKKPNHGDSLHASTRH</sequence>
<reference evidence="2 3" key="1">
    <citation type="submission" date="2024-03" db="EMBL/GenBank/DDBJ databases">
        <authorList>
            <person name="Gkanogiannis A."/>
            <person name="Becerra Lopez-Lavalle L."/>
        </authorList>
    </citation>
    <scope>NUCLEOTIDE SEQUENCE [LARGE SCALE GENOMIC DNA]</scope>
</reference>
<protein>
    <submittedName>
        <fullName evidence="2">Uncharacterized protein</fullName>
    </submittedName>
</protein>
<evidence type="ECO:0000256" key="1">
    <source>
        <dbReference type="SAM" id="MobiDB-lite"/>
    </source>
</evidence>
<accession>A0ABP0YFC0</accession>
<feature type="region of interest" description="Disordered" evidence="1">
    <location>
        <begin position="297"/>
        <end position="317"/>
    </location>
</feature>
<dbReference type="EMBL" id="OZ021737">
    <property type="protein sequence ID" value="CAK9319185.1"/>
    <property type="molecule type" value="Genomic_DNA"/>
</dbReference>
<feature type="region of interest" description="Disordered" evidence="1">
    <location>
        <begin position="1"/>
        <end position="140"/>
    </location>
</feature>
<proteinExistence type="predicted"/>
<dbReference type="PANTHER" id="PTHR33472">
    <property type="entry name" value="OS01G0106600 PROTEIN"/>
    <property type="match status" value="1"/>
</dbReference>